<dbReference type="Proteomes" id="UP001303902">
    <property type="component" value="Chromosome"/>
</dbReference>
<protein>
    <submittedName>
        <fullName evidence="2">Uncharacterized protein</fullName>
    </submittedName>
</protein>
<keyword evidence="3" id="KW-1185">Reference proteome</keyword>
<accession>A0ABZ0L6E1</accession>
<name>A0ABZ0L6E1_9BACL</name>
<evidence type="ECO:0000313" key="3">
    <source>
        <dbReference type="Proteomes" id="UP001303902"/>
    </source>
</evidence>
<feature type="compositionally biased region" description="Polar residues" evidence="1">
    <location>
        <begin position="47"/>
        <end position="56"/>
    </location>
</feature>
<dbReference type="RefSeq" id="WP_317968121.1">
    <property type="nucleotide sequence ID" value="NZ_CP129118.1"/>
</dbReference>
<evidence type="ECO:0000256" key="1">
    <source>
        <dbReference type="SAM" id="MobiDB-lite"/>
    </source>
</evidence>
<reference evidence="2 3" key="1">
    <citation type="submission" date="2023-06" db="EMBL/GenBank/DDBJ databases">
        <title>Sporosarcina sp. nov., isolated from Korean tranditional fermented seafood 'Jeotgal'.</title>
        <authorList>
            <person name="Yang A.I."/>
            <person name="Shin N.-R."/>
        </authorList>
    </citation>
    <scope>NUCLEOTIDE SEQUENCE [LARGE SCALE GENOMIC DNA]</scope>
    <source>
        <strain evidence="2 3">T2O-4</strain>
    </source>
</reference>
<organism evidence="2 3">
    <name type="scientific">Sporosarcina oncorhynchi</name>
    <dbReference type="NCBI Taxonomy" id="3056444"/>
    <lineage>
        <taxon>Bacteria</taxon>
        <taxon>Bacillati</taxon>
        <taxon>Bacillota</taxon>
        <taxon>Bacilli</taxon>
        <taxon>Bacillales</taxon>
        <taxon>Caryophanaceae</taxon>
        <taxon>Sporosarcina</taxon>
    </lineage>
</organism>
<proteinExistence type="predicted"/>
<sequence>MKKRMALTALGLGAAYLMRNKNAREKLADQFDSFGSTPMRGEKSKTQRGSGPSTTSERNKGILGGLFN</sequence>
<gene>
    <name evidence="2" type="ORF">QWT69_01020</name>
</gene>
<dbReference type="EMBL" id="CP129118">
    <property type="protein sequence ID" value="WOV87734.1"/>
    <property type="molecule type" value="Genomic_DNA"/>
</dbReference>
<feature type="region of interest" description="Disordered" evidence="1">
    <location>
        <begin position="28"/>
        <end position="68"/>
    </location>
</feature>
<evidence type="ECO:0000313" key="2">
    <source>
        <dbReference type="EMBL" id="WOV87734.1"/>
    </source>
</evidence>